<evidence type="ECO:0000256" key="1">
    <source>
        <dbReference type="SAM" id="SignalP"/>
    </source>
</evidence>
<dbReference type="CDD" id="cd00146">
    <property type="entry name" value="PKD"/>
    <property type="match status" value="1"/>
</dbReference>
<name>A0A1J4NA21_9ACTN</name>
<dbReference type="PANTHER" id="PTHR19328">
    <property type="entry name" value="HEDGEHOG-INTERACTING PROTEIN"/>
    <property type="match status" value="1"/>
</dbReference>
<evidence type="ECO:0000313" key="4">
    <source>
        <dbReference type="Proteomes" id="UP000033772"/>
    </source>
</evidence>
<dbReference type="InterPro" id="IPR000601">
    <property type="entry name" value="PKD_dom"/>
</dbReference>
<dbReference type="PROSITE" id="PS50093">
    <property type="entry name" value="PKD"/>
    <property type="match status" value="1"/>
</dbReference>
<dbReference type="InterPro" id="IPR013783">
    <property type="entry name" value="Ig-like_fold"/>
</dbReference>
<dbReference type="GO" id="GO:0005975">
    <property type="term" value="P:carbohydrate metabolic process"/>
    <property type="evidence" value="ECO:0007669"/>
    <property type="project" value="UniProtKB-ARBA"/>
</dbReference>
<dbReference type="EMBL" id="JZDQ02000003">
    <property type="protein sequence ID" value="OIJ28354.1"/>
    <property type="molecule type" value="Genomic_DNA"/>
</dbReference>
<dbReference type="SMART" id="SM00089">
    <property type="entry name" value="PKD"/>
    <property type="match status" value="1"/>
</dbReference>
<dbReference type="Pfam" id="PF18911">
    <property type="entry name" value="PKD_4"/>
    <property type="match status" value="1"/>
</dbReference>
<keyword evidence="1" id="KW-0732">Signal</keyword>
<evidence type="ECO:0000313" key="3">
    <source>
        <dbReference type="EMBL" id="OIJ28354.1"/>
    </source>
</evidence>
<dbReference type="STRING" id="1844.UG56_002770"/>
<dbReference type="InterPro" id="IPR035986">
    <property type="entry name" value="PKD_dom_sf"/>
</dbReference>
<reference evidence="3" key="1">
    <citation type="submission" date="2016-10" db="EMBL/GenBank/DDBJ databases">
        <title>Draft Genome Sequence of Nocardioides luteus Strain BAFB, an Alkane-Degrading Bacterium Isolated from JP-7 Polluted Soil.</title>
        <authorList>
            <person name="Brown L."/>
            <person name="Ruiz O.N."/>
            <person name="Gunasekera T."/>
        </authorList>
    </citation>
    <scope>NUCLEOTIDE SEQUENCE [LARGE SCALE GENOMIC DNA]</scope>
    <source>
        <strain evidence="3">BAFB</strain>
    </source>
</reference>
<evidence type="ECO:0000259" key="2">
    <source>
        <dbReference type="PROSITE" id="PS50093"/>
    </source>
</evidence>
<feature type="signal peptide" evidence="1">
    <location>
        <begin position="1"/>
        <end position="28"/>
    </location>
</feature>
<gene>
    <name evidence="3" type="ORF">UG56_002770</name>
</gene>
<dbReference type="InterPro" id="IPR012938">
    <property type="entry name" value="Glc/Sorbosone_DH"/>
</dbReference>
<dbReference type="PANTHER" id="PTHR19328:SF75">
    <property type="entry name" value="ALDOSE SUGAR DEHYDROGENASE YLII"/>
    <property type="match status" value="1"/>
</dbReference>
<dbReference type="InterPro" id="IPR022409">
    <property type="entry name" value="PKD/Chitinase_dom"/>
</dbReference>
<keyword evidence="4" id="KW-1185">Reference proteome</keyword>
<dbReference type="Gene3D" id="2.60.40.10">
    <property type="entry name" value="Immunoglobulins"/>
    <property type="match status" value="1"/>
</dbReference>
<accession>A0A1J4NA21</accession>
<feature type="domain" description="PKD" evidence="2">
    <location>
        <begin position="510"/>
        <end position="579"/>
    </location>
</feature>
<dbReference type="Proteomes" id="UP000033772">
    <property type="component" value="Unassembled WGS sequence"/>
</dbReference>
<dbReference type="Gene3D" id="2.120.10.30">
    <property type="entry name" value="TolB, C-terminal domain"/>
    <property type="match status" value="1"/>
</dbReference>
<dbReference type="SUPFAM" id="SSF50952">
    <property type="entry name" value="Soluble quinoprotein glucose dehydrogenase"/>
    <property type="match status" value="1"/>
</dbReference>
<dbReference type="SUPFAM" id="SSF49299">
    <property type="entry name" value="PKD domain"/>
    <property type="match status" value="1"/>
</dbReference>
<keyword evidence="3" id="KW-0378">Hydrolase</keyword>
<sequence length="710" mass="76215">MRRFTLWSVATTVVSGLLVLPLTTSADAAPTADPPPDSDFEKVTLNDRPGEPMDLAVLPNGDVLHTTRAGKVWLNDADTGVNSVAAEFDVYRHDEEGLQSIALDPGYNGRTNKWVYVYYSPPMNTPVDDPATPDVNEGDAPEYGSPADFAPFKGAIRLSRYQFAGGKIDLSTEQQILDVPVDRGRCCHVGGDIVFDSAGNLILATGDDTDPFQSDGYAPLDDRDTRSPAFDARRTAANTNDLRGKLLRIKPKAGGGYTVPAGNLFAPGTDKTRPEIYAMGLRNPFRIEIDPQTDRVFVADYSPDAATANPDRGPAGQGKWTVVTKPANYGWPLCATAEMPYRDYDFATGTSGPAFDCDAPVNDSRHNTGLTELPPVTQPTVWYTYSQSEEFPELGSQGGIAPMAGPAYDFQKSATKDPLSGAWPEYYDGVPLFAEWGRDYIKGMRLDADGELTGIESVLSTFATDNVMDLEFGKDGSLYMLEYGDGYFSENEEAQVSRIDYIARTGNHSPKPVISADKTAGQPPLTVAFDSAGTTDPDGDKLVYQWDFDGDGTFDATGKTATHTYAEPGAYRATLTVTDKGKVGRGKHASADVDVIVGNDVPVVTLTTSPAPGEAFHFGDTVHFQVEVTDDQPVDCDRVSVTYVLGHDQHGHPQSTANGCSGSIVTTVPGGHDPEHDELHAVFVAEYTDPGAGDIPALTGSDEVVITPSE</sequence>
<organism evidence="3 4">
    <name type="scientific">Nocardioides luteus</name>
    <dbReference type="NCBI Taxonomy" id="1844"/>
    <lineage>
        <taxon>Bacteria</taxon>
        <taxon>Bacillati</taxon>
        <taxon>Actinomycetota</taxon>
        <taxon>Actinomycetes</taxon>
        <taxon>Propionibacteriales</taxon>
        <taxon>Nocardioidaceae</taxon>
        <taxon>Nocardioides</taxon>
    </lineage>
</organism>
<dbReference type="AlphaFoldDB" id="A0A1J4NA21"/>
<comment type="caution">
    <text evidence="3">The sequence shown here is derived from an EMBL/GenBank/DDBJ whole genome shotgun (WGS) entry which is preliminary data.</text>
</comment>
<proteinExistence type="predicted"/>
<protein>
    <submittedName>
        <fullName evidence="3">Glycosyl hydrolase</fullName>
    </submittedName>
</protein>
<dbReference type="GO" id="GO:0016787">
    <property type="term" value="F:hydrolase activity"/>
    <property type="evidence" value="ECO:0007669"/>
    <property type="project" value="UniProtKB-KW"/>
</dbReference>
<dbReference type="InterPro" id="IPR011042">
    <property type="entry name" value="6-blade_b-propeller_TolB-like"/>
</dbReference>
<feature type="chain" id="PRO_5009630668" evidence="1">
    <location>
        <begin position="29"/>
        <end position="710"/>
    </location>
</feature>
<dbReference type="OrthoDB" id="6402258at2"/>
<dbReference type="RefSeq" id="WP_045551159.1">
    <property type="nucleotide sequence ID" value="NZ_JZDQ02000003.1"/>
</dbReference>
<dbReference type="InterPro" id="IPR011041">
    <property type="entry name" value="Quinoprot_gluc/sorb_DH_b-prop"/>
</dbReference>
<dbReference type="Pfam" id="PF07995">
    <property type="entry name" value="GSDH"/>
    <property type="match status" value="1"/>
</dbReference>